<evidence type="ECO:0000313" key="1">
    <source>
        <dbReference type="EMBL" id="EMD82922.1"/>
    </source>
</evidence>
<dbReference type="AntiFam" id="ANF00041">
    <property type="entry name" value="Antisense to RNaseP"/>
</dbReference>
<organism evidence="1 2">
    <name type="scientific">Pacificimonas flava</name>
    <dbReference type="NCBI Taxonomy" id="1234595"/>
    <lineage>
        <taxon>Bacteria</taxon>
        <taxon>Pseudomonadati</taxon>
        <taxon>Pseudomonadota</taxon>
        <taxon>Alphaproteobacteria</taxon>
        <taxon>Sphingomonadales</taxon>
        <taxon>Sphingosinicellaceae</taxon>
        <taxon>Pacificimonas</taxon>
    </lineage>
</organism>
<name>M2U4H2_9SPHN</name>
<dbReference type="AlphaFoldDB" id="M2U4H2"/>
<gene>
    <name evidence="1" type="ORF">C725_1520</name>
</gene>
<keyword evidence="2" id="KW-1185">Reference proteome</keyword>
<proteinExistence type="predicted"/>
<dbReference type="Proteomes" id="UP000011717">
    <property type="component" value="Unassembled WGS sequence"/>
</dbReference>
<dbReference type="EMBL" id="AMRV01000004">
    <property type="protein sequence ID" value="EMD82922.1"/>
    <property type="molecule type" value="Genomic_DNA"/>
</dbReference>
<accession>M2U4H2</accession>
<comment type="caution">
    <text evidence="1">The sequence shown here is derived from an EMBL/GenBank/DDBJ whole genome shotgun (WGS) entry which is preliminary data.</text>
</comment>
<protein>
    <submittedName>
        <fullName evidence="1">Uncharacterized protein</fullName>
    </submittedName>
</protein>
<dbReference type="PATRIC" id="fig|1234595.3.peg.1521"/>
<reference evidence="1 2" key="1">
    <citation type="journal article" date="2013" name="Genome Announc.">
        <title>Draft Genome Sequence of Strain JLT2015T, Belonging to the Family Sphingomonadaceae of the Alphaproteobacteria.</title>
        <authorList>
            <person name="Tang K."/>
            <person name="Liu K."/>
            <person name="Li S."/>
            <person name="Jiao N."/>
        </authorList>
    </citation>
    <scope>NUCLEOTIDE SEQUENCE [LARGE SCALE GENOMIC DNA]</scope>
    <source>
        <strain evidence="1 2">JLT2015</strain>
    </source>
</reference>
<evidence type="ECO:0000313" key="2">
    <source>
        <dbReference type="Proteomes" id="UP000011717"/>
    </source>
</evidence>
<sequence length="151" mass="16108">MAAAPSLSAAGRRHAACAAGREVRGPVSRVLSARTLRRTGWTIIPLGPHLRAAASNLPGRSRPDLAHAPPLFGLAPGGVYHAACIAAVAVRSYRTLSPLPLPPEAARAVSFLWHFPWGRPRRALPGTVDPWSPDFPPRLPFGAWRGDRPAL</sequence>